<dbReference type="InterPro" id="IPR046960">
    <property type="entry name" value="PPR_At4g14850-like_plant"/>
</dbReference>
<dbReference type="PANTHER" id="PTHR24015">
    <property type="entry name" value="OS07G0578800 PROTEIN-RELATED"/>
    <property type="match status" value="1"/>
</dbReference>
<sequence length="623" mass="69883">MLSVTLAFLPPVPIPNIYSSLLFCIPPPLQSSKFGHTFKAHNFLHKNSADSRNFPGIISSVRADTSNVANVSTSNENRADNFWDSQPMDQWVEPKVLAFWLKSRHRLKDVKMIHALVVKCLLDSVVFVNNNLISAYLRFGMLEEARKVFDKLPERSVVSWTSMLNGHLKFGSDDEVLSLLLEFLQTGVRANKETFVCMLNFCVKRLDFKLGRQIHACIVKGGRGNLITDSAIVHFYAQCGDFLGAFQAFDRMQEHDIISWTTMIATCSQHGRGRQAFSIFSKMLSGGYHPNEHTVCSVLKACGEEEELKFGRQLHAIVVKKLIRNDVFIGTSLLGMYARCRQILESRQVFDRMNKRNMITWTSIIAGYARNGHGYEALDLFKVMKRRKVRANALTIVSILGACGSIGALSLGKEIHAQIVKNCMHNNACVASTLVWLYCKCGKYTLASNVFREIPIKDVVSWTAIISGCAHLGYEFEALEFLKEMLGDGVEPNPFTYSSVLKACAKLEAIRHGKSVHSSVSKTPDSLNVFVGSALINMYAKFGHVAEAFQVFNGMQERNLFAWRSMIAGYARNGHCHEALMLMYRMQVEGFEVDDCVLKMVLSACGDVKWNMEPLSKNCLCPS</sequence>
<evidence type="ECO:0008006" key="5">
    <source>
        <dbReference type="Google" id="ProtNLM"/>
    </source>
</evidence>
<dbReference type="GO" id="GO:0009451">
    <property type="term" value="P:RNA modification"/>
    <property type="evidence" value="ECO:0007669"/>
    <property type="project" value="InterPro"/>
</dbReference>
<dbReference type="Gene3D" id="1.25.40.10">
    <property type="entry name" value="Tetratricopeptide repeat domain"/>
    <property type="match status" value="5"/>
</dbReference>
<protein>
    <recommendedName>
        <fullName evidence="5">Pentatricopeptide repeat-containing protein</fullName>
    </recommendedName>
</protein>
<dbReference type="FunFam" id="1.25.40.10:FF:000436">
    <property type="entry name" value="Pentatricopeptide repeat-containing protein At5g39350 family"/>
    <property type="match status" value="1"/>
</dbReference>
<keyword evidence="4" id="KW-1185">Reference proteome</keyword>
<dbReference type="PROSITE" id="PS51375">
    <property type="entry name" value="PPR"/>
    <property type="match status" value="6"/>
</dbReference>
<keyword evidence="1" id="KW-0677">Repeat</keyword>
<organism evidence="3 4">
    <name type="scientific">Nepenthes gracilis</name>
    <name type="common">Slender pitcher plant</name>
    <dbReference type="NCBI Taxonomy" id="150966"/>
    <lineage>
        <taxon>Eukaryota</taxon>
        <taxon>Viridiplantae</taxon>
        <taxon>Streptophyta</taxon>
        <taxon>Embryophyta</taxon>
        <taxon>Tracheophyta</taxon>
        <taxon>Spermatophyta</taxon>
        <taxon>Magnoliopsida</taxon>
        <taxon>eudicotyledons</taxon>
        <taxon>Gunneridae</taxon>
        <taxon>Pentapetalae</taxon>
        <taxon>Caryophyllales</taxon>
        <taxon>Nepenthaceae</taxon>
        <taxon>Nepenthes</taxon>
    </lineage>
</organism>
<feature type="repeat" description="PPR" evidence="2">
    <location>
        <begin position="528"/>
        <end position="558"/>
    </location>
</feature>
<dbReference type="InterPro" id="IPR002885">
    <property type="entry name" value="PPR_rpt"/>
</dbReference>
<proteinExistence type="predicted"/>
<evidence type="ECO:0000256" key="2">
    <source>
        <dbReference type="PROSITE-ProRule" id="PRU00708"/>
    </source>
</evidence>
<dbReference type="FunFam" id="1.25.40.10:FF:000285">
    <property type="entry name" value="Pentatricopeptide repeat-containing protein, chloroplastic"/>
    <property type="match status" value="2"/>
</dbReference>
<dbReference type="Pfam" id="PF01535">
    <property type="entry name" value="PPR"/>
    <property type="match status" value="5"/>
</dbReference>
<comment type="caution">
    <text evidence="3">The sequence shown here is derived from an EMBL/GenBank/DDBJ whole genome shotgun (WGS) entry which is preliminary data.</text>
</comment>
<evidence type="ECO:0000256" key="1">
    <source>
        <dbReference type="ARBA" id="ARBA00022737"/>
    </source>
</evidence>
<feature type="repeat" description="PPR" evidence="2">
    <location>
        <begin position="458"/>
        <end position="492"/>
    </location>
</feature>
<name>A0AAD3TEB6_NEPGR</name>
<feature type="repeat" description="PPR" evidence="2">
    <location>
        <begin position="559"/>
        <end position="593"/>
    </location>
</feature>
<dbReference type="InterPro" id="IPR011990">
    <property type="entry name" value="TPR-like_helical_dom_sf"/>
</dbReference>
<dbReference type="FunFam" id="1.25.40.10:FF:000730">
    <property type="entry name" value="Pentatricopeptide repeat-containing protein, chloroplastic"/>
    <property type="match status" value="1"/>
</dbReference>
<evidence type="ECO:0000313" key="3">
    <source>
        <dbReference type="EMBL" id="GMH27409.1"/>
    </source>
</evidence>
<dbReference type="GO" id="GO:0003723">
    <property type="term" value="F:RNA binding"/>
    <property type="evidence" value="ECO:0007669"/>
    <property type="project" value="InterPro"/>
</dbReference>
<dbReference type="PANTHER" id="PTHR24015:SF548">
    <property type="entry name" value="OS08G0340900 PROTEIN"/>
    <property type="match status" value="1"/>
</dbReference>
<dbReference type="EMBL" id="BSYO01000033">
    <property type="protein sequence ID" value="GMH27409.1"/>
    <property type="molecule type" value="Genomic_DNA"/>
</dbReference>
<dbReference type="AlphaFoldDB" id="A0AAD3TEB6"/>
<evidence type="ECO:0000313" key="4">
    <source>
        <dbReference type="Proteomes" id="UP001279734"/>
    </source>
</evidence>
<dbReference type="Pfam" id="PF13041">
    <property type="entry name" value="PPR_2"/>
    <property type="match status" value="3"/>
</dbReference>
<gene>
    <name evidence="3" type="ORF">Nepgr_029252</name>
</gene>
<feature type="repeat" description="PPR" evidence="2">
    <location>
        <begin position="357"/>
        <end position="391"/>
    </location>
</feature>
<accession>A0AAD3TEB6</accession>
<feature type="repeat" description="PPR" evidence="2">
    <location>
        <begin position="256"/>
        <end position="290"/>
    </location>
</feature>
<reference evidence="3" key="1">
    <citation type="submission" date="2023-05" db="EMBL/GenBank/DDBJ databases">
        <title>Nepenthes gracilis genome sequencing.</title>
        <authorList>
            <person name="Fukushima K."/>
        </authorList>
    </citation>
    <scope>NUCLEOTIDE SEQUENCE</scope>
    <source>
        <strain evidence="3">SING2019-196</strain>
    </source>
</reference>
<dbReference type="Proteomes" id="UP001279734">
    <property type="component" value="Unassembled WGS sequence"/>
</dbReference>
<feature type="repeat" description="PPR" evidence="2">
    <location>
        <begin position="125"/>
        <end position="159"/>
    </location>
</feature>
<dbReference type="NCBIfam" id="TIGR00756">
    <property type="entry name" value="PPR"/>
    <property type="match status" value="6"/>
</dbReference>